<name>A0A3M0CMG5_9EURY</name>
<protein>
    <recommendedName>
        <fullName evidence="3">Alpha/beta hydrolase</fullName>
    </recommendedName>
</protein>
<comment type="caution">
    <text evidence="1">The sequence shown here is derived from an EMBL/GenBank/DDBJ whole genome shotgun (WGS) entry which is preliminary data.</text>
</comment>
<dbReference type="Gene3D" id="3.40.50.1820">
    <property type="entry name" value="alpha/beta hydrolase"/>
    <property type="match status" value="1"/>
</dbReference>
<dbReference type="Proteomes" id="UP000277326">
    <property type="component" value="Unassembled WGS sequence"/>
</dbReference>
<dbReference type="SUPFAM" id="SSF53474">
    <property type="entry name" value="alpha/beta-Hydrolases"/>
    <property type="match status" value="1"/>
</dbReference>
<evidence type="ECO:0008006" key="3">
    <source>
        <dbReference type="Google" id="ProtNLM"/>
    </source>
</evidence>
<proteinExistence type="predicted"/>
<gene>
    <name evidence="1" type="ORF">ATH50_3642</name>
</gene>
<sequence length="330" mass="36638">MTNIHELLDVGTIQVSVLLLRDAKFFGRSLDSRPLIEVASESEATVDDLSRAGEQSVTVDTPIGTFETAYMPWQWRGPNYPTLIYHHGSGERPFDFGWFSSNSFRRLFVTTDEAIPANVIAVKAPFHGGSNTEYARAMGDLENFVGMLAASVGLIDALATEASKRTSSPVLASGLSLGGWAVNLHRACFDTVDQYVPIFAGAALGEMFVTSVYRKMTAEPARRRPDYLREILDFEEEFSTVGTDDCSPLLARYDRIIEYNRQRPATRDCHCPYWRTDTSLDRLRPIGSASTSSQFSRRVVPTGSVASSVEQVQTRPRLLDAGHDSLLRRV</sequence>
<reference evidence="1 2" key="1">
    <citation type="journal article" date="2015" name="Stand. Genomic Sci.">
        <title>Genomic Encyclopedia of Bacterial and Archaeal Type Strains, Phase III: the genomes of soil and plant-associated and newly described type strains.</title>
        <authorList>
            <person name="Whitman W.B."/>
            <person name="Woyke T."/>
            <person name="Klenk H.P."/>
            <person name="Zhou Y."/>
            <person name="Lilburn T.G."/>
            <person name="Beck B.J."/>
            <person name="De Vos P."/>
            <person name="Vandamme P."/>
            <person name="Eisen J.A."/>
            <person name="Garrity G."/>
            <person name="Hugenholtz P."/>
            <person name="Kyrpides N.C."/>
        </authorList>
    </citation>
    <scope>NUCLEOTIDE SEQUENCE [LARGE SCALE GENOMIC DNA]</scope>
    <source>
        <strain evidence="1 2">CGMCC 1.10124</strain>
    </source>
</reference>
<organism evidence="1 2">
    <name type="scientific">Haloplanus aerogenes</name>
    <dbReference type="NCBI Taxonomy" id="660522"/>
    <lineage>
        <taxon>Archaea</taxon>
        <taxon>Methanobacteriati</taxon>
        <taxon>Methanobacteriota</taxon>
        <taxon>Stenosarchaea group</taxon>
        <taxon>Halobacteria</taxon>
        <taxon>Halobacteriales</taxon>
        <taxon>Haloferacaceae</taxon>
        <taxon>Haloplanus</taxon>
    </lineage>
</organism>
<accession>A0A3M0CMG5</accession>
<evidence type="ECO:0000313" key="1">
    <source>
        <dbReference type="EMBL" id="RMB08229.1"/>
    </source>
</evidence>
<dbReference type="GeneID" id="38472022"/>
<dbReference type="AlphaFoldDB" id="A0A3M0CMG5"/>
<evidence type="ECO:0000313" key="2">
    <source>
        <dbReference type="Proteomes" id="UP000277326"/>
    </source>
</evidence>
<dbReference type="InterPro" id="IPR029058">
    <property type="entry name" value="AB_hydrolase_fold"/>
</dbReference>
<dbReference type="RefSeq" id="WP_199722793.1">
    <property type="nucleotide sequence ID" value="NZ_CP034145.1"/>
</dbReference>
<dbReference type="EMBL" id="REFS01000012">
    <property type="protein sequence ID" value="RMB08229.1"/>
    <property type="molecule type" value="Genomic_DNA"/>
</dbReference>
<dbReference type="OrthoDB" id="296640at2157"/>